<dbReference type="Pfam" id="PF04055">
    <property type="entry name" value="Radical_SAM"/>
    <property type="match status" value="1"/>
</dbReference>
<comment type="caution">
    <text evidence="5">The sequence shown here is derived from an EMBL/GenBank/DDBJ whole genome shotgun (WGS) entry which is preliminary data.</text>
</comment>
<evidence type="ECO:0000313" key="5">
    <source>
        <dbReference type="EMBL" id="HGZ42563.1"/>
    </source>
</evidence>
<dbReference type="GO" id="GO:0046872">
    <property type="term" value="F:metal ion binding"/>
    <property type="evidence" value="ECO:0007669"/>
    <property type="project" value="UniProtKB-KW"/>
</dbReference>
<dbReference type="InterPro" id="IPR058240">
    <property type="entry name" value="rSAM_sf"/>
</dbReference>
<dbReference type="PANTHER" id="PTHR43432:SF3">
    <property type="entry name" value="SLR0285 PROTEIN"/>
    <property type="match status" value="1"/>
</dbReference>
<evidence type="ECO:0000256" key="3">
    <source>
        <dbReference type="ARBA" id="ARBA00023014"/>
    </source>
</evidence>
<dbReference type="InterPro" id="IPR040086">
    <property type="entry name" value="MJ0683-like"/>
</dbReference>
<dbReference type="PROSITE" id="PS51918">
    <property type="entry name" value="RADICAL_SAM"/>
    <property type="match status" value="1"/>
</dbReference>
<dbReference type="EMBL" id="DSQF01000006">
    <property type="protein sequence ID" value="HGZ42563.1"/>
    <property type="molecule type" value="Genomic_DNA"/>
</dbReference>
<sequence>MRAEYREEPCRSALNRVRGMFFRWSLNPYMGCAHRCTFCYVRAFERRADRPSDDRYGAVVRVKTNIADVLRAELARPSWAREEVAVGAATDPYQPAEGRYRLTRACLAELARARTPFGLITRGPLVVRDLDVLQDAARRARVTVSLSVPTLDERVWRETEPGTPPPAARLRALARLVAGGVRASVAIAPVLPGISDRPEQLEAVVRAARDAGACGLWADVVNLRPGTREHFLAHLGRAWPEERARYEALFAGRSYLPSRFGDELRDRVAMLRRRFEIADRRPVRLAPPEEPAQMELGW</sequence>
<dbReference type="PANTHER" id="PTHR43432">
    <property type="entry name" value="SLR0285 PROTEIN"/>
    <property type="match status" value="1"/>
</dbReference>
<reference evidence="5" key="1">
    <citation type="journal article" date="2020" name="mSystems">
        <title>Genome- and Community-Level Interaction Insights into Carbon Utilization and Element Cycling Functions of Hydrothermarchaeota in Hydrothermal Sediment.</title>
        <authorList>
            <person name="Zhou Z."/>
            <person name="Liu Y."/>
            <person name="Xu W."/>
            <person name="Pan J."/>
            <person name="Luo Z.H."/>
            <person name="Li M."/>
        </authorList>
    </citation>
    <scope>NUCLEOTIDE SEQUENCE [LARGE SCALE GENOMIC DNA]</scope>
    <source>
        <strain evidence="5">SpSt-381</strain>
    </source>
</reference>
<protein>
    <submittedName>
        <fullName evidence="5">Radical SAM protein</fullName>
    </submittedName>
</protein>
<dbReference type="SUPFAM" id="SSF102114">
    <property type="entry name" value="Radical SAM enzymes"/>
    <property type="match status" value="1"/>
</dbReference>
<dbReference type="SMART" id="SM00729">
    <property type="entry name" value="Elp3"/>
    <property type="match status" value="1"/>
</dbReference>
<dbReference type="Gene3D" id="3.80.30.30">
    <property type="match status" value="1"/>
</dbReference>
<proteinExistence type="predicted"/>
<dbReference type="GO" id="GO:0051536">
    <property type="term" value="F:iron-sulfur cluster binding"/>
    <property type="evidence" value="ECO:0007669"/>
    <property type="project" value="UniProtKB-KW"/>
</dbReference>
<keyword evidence="3" id="KW-0411">Iron-sulfur</keyword>
<dbReference type="SFLD" id="SFLDS00029">
    <property type="entry name" value="Radical_SAM"/>
    <property type="match status" value="1"/>
</dbReference>
<dbReference type="InterPro" id="IPR006638">
    <property type="entry name" value="Elp3/MiaA/NifB-like_rSAM"/>
</dbReference>
<dbReference type="SFLD" id="SFLDG01084">
    <property type="entry name" value="Uncharacterised_Radical_SAM_Su"/>
    <property type="match status" value="1"/>
</dbReference>
<dbReference type="AlphaFoldDB" id="A0A832MM58"/>
<evidence type="ECO:0000256" key="2">
    <source>
        <dbReference type="ARBA" id="ARBA00023004"/>
    </source>
</evidence>
<feature type="domain" description="Radical SAM core" evidence="4">
    <location>
        <begin position="18"/>
        <end position="259"/>
    </location>
</feature>
<accession>A0A832MM58</accession>
<evidence type="ECO:0000256" key="1">
    <source>
        <dbReference type="ARBA" id="ARBA00022723"/>
    </source>
</evidence>
<evidence type="ECO:0000259" key="4">
    <source>
        <dbReference type="PROSITE" id="PS51918"/>
    </source>
</evidence>
<keyword evidence="2" id="KW-0408">Iron</keyword>
<dbReference type="GO" id="GO:0003824">
    <property type="term" value="F:catalytic activity"/>
    <property type="evidence" value="ECO:0007669"/>
    <property type="project" value="InterPro"/>
</dbReference>
<organism evidence="5">
    <name type="scientific">Eiseniibacteriota bacterium</name>
    <dbReference type="NCBI Taxonomy" id="2212470"/>
    <lineage>
        <taxon>Bacteria</taxon>
        <taxon>Candidatus Eiseniibacteriota</taxon>
    </lineage>
</organism>
<name>A0A832MM58_UNCEI</name>
<keyword evidence="1" id="KW-0479">Metal-binding</keyword>
<dbReference type="InterPro" id="IPR007197">
    <property type="entry name" value="rSAM"/>
</dbReference>
<gene>
    <name evidence="5" type="ORF">ENR23_03895</name>
</gene>